<dbReference type="EMBL" id="CP065728">
    <property type="protein sequence ID" value="QPT44623.1"/>
    <property type="molecule type" value="Genomic_DNA"/>
</dbReference>
<dbReference type="SUPFAM" id="SSF75217">
    <property type="entry name" value="alpha/beta knot"/>
    <property type="match status" value="1"/>
</dbReference>
<dbReference type="InterPro" id="IPR029028">
    <property type="entry name" value="Alpha/beta_knot_MTases"/>
</dbReference>
<reference evidence="5 6" key="1">
    <citation type="submission" date="2020-12" db="EMBL/GenBank/DDBJ databases">
        <title>FDA dAtabase for Regulatory Grade micrObial Sequences (FDA-ARGOS): Supporting development and validation of Infectious Disease Dx tests.</title>
        <authorList>
            <person name="Sproer C."/>
            <person name="Gronow S."/>
            <person name="Severitt S."/>
            <person name="Schroder I."/>
            <person name="Tallon L."/>
            <person name="Sadzewicz L."/>
            <person name="Zhao X."/>
            <person name="Boylan J."/>
            <person name="Ott S."/>
            <person name="Bowen H."/>
            <person name="Vavikolanu K."/>
            <person name="Mehta A."/>
            <person name="Aluvathingal J."/>
            <person name="Nadendla S."/>
            <person name="Lowell S."/>
            <person name="Myers T."/>
            <person name="Yan Y."/>
            <person name="Sichtig H."/>
        </authorList>
    </citation>
    <scope>NUCLEOTIDE SEQUENCE [LARGE SCALE GENOMIC DNA]</scope>
    <source>
        <strain evidence="5 6">FDAARGOS_869</strain>
    </source>
</reference>
<feature type="compositionally biased region" description="Polar residues" evidence="3">
    <location>
        <begin position="1"/>
        <end position="23"/>
    </location>
</feature>
<dbReference type="NCBIfam" id="TIGR00186">
    <property type="entry name" value="rRNA_methyl_3"/>
    <property type="match status" value="1"/>
</dbReference>
<dbReference type="Pfam" id="PF00588">
    <property type="entry name" value="SpoU_methylase"/>
    <property type="match status" value="1"/>
</dbReference>
<keyword evidence="6" id="KW-1185">Reference proteome</keyword>
<dbReference type="PANTHER" id="PTHR46429">
    <property type="entry name" value="23S RRNA (GUANOSINE-2'-O-)-METHYLTRANSFERASE RLMB"/>
    <property type="match status" value="1"/>
</dbReference>
<gene>
    <name evidence="5" type="primary">rlmB</name>
    <name evidence="5" type="ORF">I6G26_00770</name>
</gene>
<accession>A0A7T3EZR2</accession>
<evidence type="ECO:0000259" key="4">
    <source>
        <dbReference type="SMART" id="SM00967"/>
    </source>
</evidence>
<dbReference type="CDD" id="cd18103">
    <property type="entry name" value="SpoU-like_RlmB"/>
    <property type="match status" value="1"/>
</dbReference>
<dbReference type="SUPFAM" id="SSF55315">
    <property type="entry name" value="L30e-like"/>
    <property type="match status" value="1"/>
</dbReference>
<keyword evidence="1" id="KW-0489">Methyltransferase</keyword>
<dbReference type="InterPro" id="IPR001537">
    <property type="entry name" value="SpoU_MeTrfase"/>
</dbReference>
<evidence type="ECO:0000256" key="2">
    <source>
        <dbReference type="ARBA" id="ARBA00022679"/>
    </source>
</evidence>
<dbReference type="RefSeq" id="WP_082995357.1">
    <property type="nucleotide sequence ID" value="NZ_CP065728.1"/>
</dbReference>
<dbReference type="InterPro" id="IPR029064">
    <property type="entry name" value="Ribosomal_eL30-like_sf"/>
</dbReference>
<dbReference type="SMART" id="SM00967">
    <property type="entry name" value="SpoU_sub_bind"/>
    <property type="match status" value="1"/>
</dbReference>
<dbReference type="PANTHER" id="PTHR46429:SF1">
    <property type="entry name" value="23S RRNA (GUANOSINE-2'-O-)-METHYLTRANSFERASE RLMB"/>
    <property type="match status" value="1"/>
</dbReference>
<feature type="compositionally biased region" description="Basic residues" evidence="3">
    <location>
        <begin position="24"/>
        <end position="37"/>
    </location>
</feature>
<name>A0A7T3EZR2_MORNO</name>
<protein>
    <submittedName>
        <fullName evidence="5">23S rRNA (Guanosine(2251)-2'-O)-methyltransferase RlmB</fullName>
    </submittedName>
</protein>
<keyword evidence="2" id="KW-0808">Transferase</keyword>
<evidence type="ECO:0000256" key="3">
    <source>
        <dbReference type="SAM" id="MobiDB-lite"/>
    </source>
</evidence>
<sequence length="285" mass="30832">MTTQKLTTQKPFAQKSAQKSLNKNPKKVFQKNQKSKKPSIPHFYGIHAIKAILNTRPMDAKALFIQNRDHHHNDNHDEIVALATSFGVSVQTAQKDTLTELCGSPQHQGVVLAARSCPMLDESELDGLAQQDDAVFLVLDQISDPHNFGACLRTAAAFGVSAVIVPRHQSVGLTPTVAKVSVGGAESVPVVAVTNLARCLQKLKTAGVFVFGTALDETATPLQMCDFGTKIAIVMGSEADGMRRLTGELCDTLVYVPMTDNPNRPQSLNVSVATGMVLWEVFRAR</sequence>
<dbReference type="Pfam" id="PF08032">
    <property type="entry name" value="SpoU_sub_bind"/>
    <property type="match status" value="1"/>
</dbReference>
<evidence type="ECO:0000313" key="6">
    <source>
        <dbReference type="Proteomes" id="UP000594834"/>
    </source>
</evidence>
<dbReference type="Gene3D" id="3.30.1330.30">
    <property type="match status" value="1"/>
</dbReference>
<organism evidence="5 6">
    <name type="scientific">Moraxella nonliquefaciens</name>
    <dbReference type="NCBI Taxonomy" id="478"/>
    <lineage>
        <taxon>Bacteria</taxon>
        <taxon>Pseudomonadati</taxon>
        <taxon>Pseudomonadota</taxon>
        <taxon>Gammaproteobacteria</taxon>
        <taxon>Moraxellales</taxon>
        <taxon>Moraxellaceae</taxon>
        <taxon>Moraxella</taxon>
    </lineage>
</organism>
<dbReference type="Proteomes" id="UP000594834">
    <property type="component" value="Chromosome"/>
</dbReference>
<dbReference type="InterPro" id="IPR013123">
    <property type="entry name" value="SpoU_subst-bd"/>
</dbReference>
<proteinExistence type="predicted"/>
<dbReference type="InterPro" id="IPR029026">
    <property type="entry name" value="tRNA_m1G_MTases_N"/>
</dbReference>
<feature type="region of interest" description="Disordered" evidence="3">
    <location>
        <begin position="1"/>
        <end position="37"/>
    </location>
</feature>
<feature type="domain" description="RNA 2-O ribose methyltransferase substrate binding" evidence="4">
    <location>
        <begin position="42"/>
        <end position="120"/>
    </location>
</feature>
<dbReference type="InterPro" id="IPR004441">
    <property type="entry name" value="rRNA_MeTrfase_TrmH"/>
</dbReference>
<evidence type="ECO:0000313" key="5">
    <source>
        <dbReference type="EMBL" id="QPT44623.1"/>
    </source>
</evidence>
<dbReference type="Gene3D" id="3.40.1280.10">
    <property type="match status" value="1"/>
</dbReference>
<evidence type="ECO:0000256" key="1">
    <source>
        <dbReference type="ARBA" id="ARBA00022603"/>
    </source>
</evidence>